<keyword evidence="8 10" id="KW-1133">Transmembrane helix</keyword>
<dbReference type="NCBIfam" id="TIGR02532">
    <property type="entry name" value="IV_pilin_GFxxxE"/>
    <property type="match status" value="1"/>
</dbReference>
<evidence type="ECO:0000256" key="6">
    <source>
        <dbReference type="ARBA" id="ARBA00022519"/>
    </source>
</evidence>
<evidence type="ECO:0000256" key="5">
    <source>
        <dbReference type="ARBA" id="ARBA00022481"/>
    </source>
</evidence>
<keyword evidence="5" id="KW-0488">Methylation</keyword>
<dbReference type="PRINTS" id="PR00813">
    <property type="entry name" value="BCTERIALGSPG"/>
</dbReference>
<organism evidence="12 13">
    <name type="scientific">Cellvibrio polysaccharolyticus</name>
    <dbReference type="NCBI Taxonomy" id="2082724"/>
    <lineage>
        <taxon>Bacteria</taxon>
        <taxon>Pseudomonadati</taxon>
        <taxon>Pseudomonadota</taxon>
        <taxon>Gammaproteobacteria</taxon>
        <taxon>Cellvibrionales</taxon>
        <taxon>Cellvibrionaceae</taxon>
        <taxon>Cellvibrio</taxon>
    </lineage>
</organism>
<dbReference type="Gene3D" id="3.30.700.10">
    <property type="entry name" value="Glycoprotein, Type 4 Pilin"/>
    <property type="match status" value="1"/>
</dbReference>
<evidence type="ECO:0000256" key="10">
    <source>
        <dbReference type="SAM" id="Phobius"/>
    </source>
</evidence>
<sequence length="153" mass="16605">MSRSIPVAAKRQGGFSLIEIMVVIVIIGLLVGIVAPNVIGRADEARLQKVQADFKAIQTALKMYRIDNFVYPSTEQGLEALVTRPSLAPVPRNWKSGGYLESLPIDPWGNPYVYLSPGEAREYDIYTRGADGITGGDGNNADIGVWDKPASVE</sequence>
<feature type="domain" description="Type II secretion system protein GspG C-terminal" evidence="11">
    <location>
        <begin position="37"/>
        <end position="146"/>
    </location>
</feature>
<dbReference type="InterPro" id="IPR000983">
    <property type="entry name" value="Bac_GSPG_pilin"/>
</dbReference>
<dbReference type="GO" id="GO:0015627">
    <property type="term" value="C:type II protein secretion system complex"/>
    <property type="evidence" value="ECO:0007669"/>
    <property type="project" value="InterPro"/>
</dbReference>
<accession>A0A928VAH3</accession>
<name>A0A928VAH3_9GAMM</name>
<dbReference type="SUPFAM" id="SSF54523">
    <property type="entry name" value="Pili subunits"/>
    <property type="match status" value="1"/>
</dbReference>
<evidence type="ECO:0000313" key="12">
    <source>
        <dbReference type="EMBL" id="MBE8718999.1"/>
    </source>
</evidence>
<evidence type="ECO:0000256" key="1">
    <source>
        <dbReference type="ARBA" id="ARBA00004377"/>
    </source>
</evidence>
<gene>
    <name evidence="12" type="primary">gspG</name>
    <name evidence="12" type="ORF">C4F51_17625</name>
</gene>
<reference evidence="12" key="1">
    <citation type="submission" date="2018-07" db="EMBL/GenBank/DDBJ databases">
        <title>Genome assembly of strain Ka43.</title>
        <authorList>
            <person name="Kukolya J."/>
            <person name="Nagy I."/>
            <person name="Horvath B."/>
            <person name="Toth A."/>
        </authorList>
    </citation>
    <scope>NUCLEOTIDE SEQUENCE</scope>
    <source>
        <strain evidence="12">KB43</strain>
    </source>
</reference>
<dbReference type="NCBIfam" id="TIGR01710">
    <property type="entry name" value="typeII_sec_gspG"/>
    <property type="match status" value="1"/>
</dbReference>
<keyword evidence="6" id="KW-0997">Cell inner membrane</keyword>
<dbReference type="InterPro" id="IPR012902">
    <property type="entry name" value="N_methyl_site"/>
</dbReference>
<keyword evidence="7 10" id="KW-0812">Transmembrane</keyword>
<keyword evidence="13" id="KW-1185">Reference proteome</keyword>
<keyword evidence="4" id="KW-1003">Cell membrane</keyword>
<dbReference type="PANTHER" id="PTHR30093:SF44">
    <property type="entry name" value="TYPE II SECRETION SYSTEM CORE PROTEIN G"/>
    <property type="match status" value="1"/>
</dbReference>
<dbReference type="Proteomes" id="UP000652567">
    <property type="component" value="Unassembled WGS sequence"/>
</dbReference>
<dbReference type="InterPro" id="IPR013545">
    <property type="entry name" value="T2SS_protein-GspG_C"/>
</dbReference>
<keyword evidence="9 10" id="KW-0472">Membrane</keyword>
<evidence type="ECO:0000256" key="7">
    <source>
        <dbReference type="ARBA" id="ARBA00022692"/>
    </source>
</evidence>
<comment type="subcellular location">
    <subcellularLocation>
        <location evidence="1">Cell inner membrane</location>
        <topology evidence="1">Single-pass membrane protein</topology>
    </subcellularLocation>
</comment>
<dbReference type="InterPro" id="IPR045584">
    <property type="entry name" value="Pilin-like"/>
</dbReference>
<protein>
    <recommendedName>
        <fullName evidence="3">Type II secretion system core protein G</fullName>
    </recommendedName>
</protein>
<evidence type="ECO:0000256" key="4">
    <source>
        <dbReference type="ARBA" id="ARBA00022475"/>
    </source>
</evidence>
<evidence type="ECO:0000256" key="2">
    <source>
        <dbReference type="ARBA" id="ARBA00009984"/>
    </source>
</evidence>
<evidence type="ECO:0000256" key="8">
    <source>
        <dbReference type="ARBA" id="ARBA00022989"/>
    </source>
</evidence>
<dbReference type="PANTHER" id="PTHR30093">
    <property type="entry name" value="GENERAL SECRETION PATHWAY PROTEIN G"/>
    <property type="match status" value="1"/>
</dbReference>
<evidence type="ECO:0000256" key="3">
    <source>
        <dbReference type="ARBA" id="ARBA00020042"/>
    </source>
</evidence>
<proteinExistence type="inferred from homology"/>
<dbReference type="GO" id="GO:0005886">
    <property type="term" value="C:plasma membrane"/>
    <property type="evidence" value="ECO:0007669"/>
    <property type="project" value="UniProtKB-SubCell"/>
</dbReference>
<comment type="caution">
    <text evidence="12">The sequence shown here is derived from an EMBL/GenBank/DDBJ whole genome shotgun (WGS) entry which is preliminary data.</text>
</comment>
<comment type="similarity">
    <text evidence="2">Belongs to the GSP G family.</text>
</comment>
<dbReference type="InterPro" id="IPR010054">
    <property type="entry name" value="Type2_sec_GspG"/>
</dbReference>
<dbReference type="Pfam" id="PF08334">
    <property type="entry name" value="T2SSG"/>
    <property type="match status" value="1"/>
</dbReference>
<evidence type="ECO:0000256" key="9">
    <source>
        <dbReference type="ARBA" id="ARBA00023136"/>
    </source>
</evidence>
<feature type="transmembrane region" description="Helical" evidence="10">
    <location>
        <begin position="20"/>
        <end position="39"/>
    </location>
</feature>
<dbReference type="Pfam" id="PF07963">
    <property type="entry name" value="N_methyl"/>
    <property type="match status" value="1"/>
</dbReference>
<dbReference type="EMBL" id="PRDL01000001">
    <property type="protein sequence ID" value="MBE8718999.1"/>
    <property type="molecule type" value="Genomic_DNA"/>
</dbReference>
<dbReference type="AlphaFoldDB" id="A0A928VAH3"/>
<dbReference type="RefSeq" id="WP_193912019.1">
    <property type="nucleotide sequence ID" value="NZ_PRDL01000001.1"/>
</dbReference>
<dbReference type="PROSITE" id="PS00409">
    <property type="entry name" value="PROKAR_NTER_METHYL"/>
    <property type="match status" value="1"/>
</dbReference>
<evidence type="ECO:0000313" key="13">
    <source>
        <dbReference type="Proteomes" id="UP000652567"/>
    </source>
</evidence>
<evidence type="ECO:0000259" key="11">
    <source>
        <dbReference type="Pfam" id="PF08334"/>
    </source>
</evidence>
<dbReference type="GO" id="GO:0015628">
    <property type="term" value="P:protein secretion by the type II secretion system"/>
    <property type="evidence" value="ECO:0007669"/>
    <property type="project" value="InterPro"/>
</dbReference>